<reference evidence="2 3" key="1">
    <citation type="submission" date="2021-01" db="EMBL/GenBank/DDBJ databases">
        <title>Whole genome shotgun sequence of Actinoplanes deccanensis NBRC 13994.</title>
        <authorList>
            <person name="Komaki H."/>
            <person name="Tamura T."/>
        </authorList>
    </citation>
    <scope>NUCLEOTIDE SEQUENCE [LARGE SCALE GENOMIC DNA]</scope>
    <source>
        <strain evidence="2 3">NBRC 13994</strain>
    </source>
</reference>
<keyword evidence="1" id="KW-1133">Transmembrane helix</keyword>
<keyword evidence="3" id="KW-1185">Reference proteome</keyword>
<gene>
    <name evidence="2" type="ORF">Ade02nite_19950</name>
</gene>
<accession>A0ABQ3Y028</accession>
<evidence type="ECO:0000313" key="3">
    <source>
        <dbReference type="Proteomes" id="UP000609879"/>
    </source>
</evidence>
<dbReference type="EMBL" id="BOMI01000033">
    <property type="protein sequence ID" value="GID73354.1"/>
    <property type="molecule type" value="Genomic_DNA"/>
</dbReference>
<name>A0ABQ3Y028_9ACTN</name>
<evidence type="ECO:0000256" key="1">
    <source>
        <dbReference type="SAM" id="Phobius"/>
    </source>
</evidence>
<keyword evidence="1" id="KW-0812">Transmembrane</keyword>
<protein>
    <recommendedName>
        <fullName evidence="4">Holin</fullName>
    </recommendedName>
</protein>
<sequence length="122" mass="13024">MDSIIFPELPTYVGEPTLAGLLSLAVTVLLPIVAALFMKSSWSAFRKGLVLLVLAALKAYAEAWLGAVNNDEAFNFTAAAYSTVVQFVLAVVAYVGLLRNTAPQRAALVGGPVKDRHGDYVR</sequence>
<organism evidence="2 3">
    <name type="scientific">Paractinoplanes deccanensis</name>
    <dbReference type="NCBI Taxonomy" id="113561"/>
    <lineage>
        <taxon>Bacteria</taxon>
        <taxon>Bacillati</taxon>
        <taxon>Actinomycetota</taxon>
        <taxon>Actinomycetes</taxon>
        <taxon>Micromonosporales</taxon>
        <taxon>Micromonosporaceae</taxon>
        <taxon>Paractinoplanes</taxon>
    </lineage>
</organism>
<dbReference type="Proteomes" id="UP000609879">
    <property type="component" value="Unassembled WGS sequence"/>
</dbReference>
<feature type="transmembrane region" description="Helical" evidence="1">
    <location>
        <begin position="73"/>
        <end position="97"/>
    </location>
</feature>
<proteinExistence type="predicted"/>
<feature type="transmembrane region" description="Helical" evidence="1">
    <location>
        <begin position="18"/>
        <end position="37"/>
    </location>
</feature>
<comment type="caution">
    <text evidence="2">The sequence shown here is derived from an EMBL/GenBank/DDBJ whole genome shotgun (WGS) entry which is preliminary data.</text>
</comment>
<evidence type="ECO:0008006" key="4">
    <source>
        <dbReference type="Google" id="ProtNLM"/>
    </source>
</evidence>
<feature type="transmembrane region" description="Helical" evidence="1">
    <location>
        <begin position="49"/>
        <end position="67"/>
    </location>
</feature>
<dbReference type="RefSeq" id="WP_203761278.1">
    <property type="nucleotide sequence ID" value="NZ_BAAABO010000029.1"/>
</dbReference>
<keyword evidence="1" id="KW-0472">Membrane</keyword>
<evidence type="ECO:0000313" key="2">
    <source>
        <dbReference type="EMBL" id="GID73354.1"/>
    </source>
</evidence>